<comment type="similarity">
    <text evidence="3">Belongs to the major facilitator superfamily. TCR/Tet family.</text>
</comment>
<organism evidence="11 12">
    <name type="scientific">Corynebacterium endometrii</name>
    <dbReference type="NCBI Taxonomy" id="2488819"/>
    <lineage>
        <taxon>Bacteria</taxon>
        <taxon>Bacillati</taxon>
        <taxon>Actinomycetota</taxon>
        <taxon>Actinomycetes</taxon>
        <taxon>Mycobacteriales</taxon>
        <taxon>Corynebacteriaceae</taxon>
        <taxon>Corynebacterium</taxon>
    </lineage>
</organism>
<feature type="transmembrane region" description="Helical" evidence="9">
    <location>
        <begin position="35"/>
        <end position="53"/>
    </location>
</feature>
<dbReference type="InterPro" id="IPR020846">
    <property type="entry name" value="MFS_dom"/>
</dbReference>
<evidence type="ECO:0000313" key="12">
    <source>
        <dbReference type="Proteomes" id="UP000296352"/>
    </source>
</evidence>
<evidence type="ECO:0000256" key="6">
    <source>
        <dbReference type="ARBA" id="ARBA00022692"/>
    </source>
</evidence>
<dbReference type="GO" id="GO:1990961">
    <property type="term" value="P:xenobiotic detoxification by transmembrane export across the plasma membrane"/>
    <property type="evidence" value="ECO:0007669"/>
    <property type="project" value="InterPro"/>
</dbReference>
<dbReference type="PRINTS" id="PR01035">
    <property type="entry name" value="TCRTETA"/>
</dbReference>
<feature type="transmembrane region" description="Helical" evidence="9">
    <location>
        <begin position="337"/>
        <end position="355"/>
    </location>
</feature>
<comment type="subcellular location">
    <subcellularLocation>
        <location evidence="1">Cell membrane</location>
        <topology evidence="1">Multi-pass membrane protein</topology>
    </subcellularLocation>
</comment>
<sequence>MALALLTATAPFATDMHLPVLPAIAAEFGVTTSIAQLTLSGFFAGMGLGQLIIGPISDVVGRRKLLLAGAVLAALAAVIAALAPGVWVLIIARVIQGFGGGACVVLARAIIPDLVRGDSAAKAFSLLMAINGLAPAVAPVIGGLLAEPVGWRGIHWALAGLHVIQLLIAWAVVPETGSVKEVASVRAFAGAVAGNYVAVLKSPLIWGYLLAMAMSFGTMFCYVASSPFIIQEQMGFSASGYSLIFALISLGIFSSSLLNARLVGRLGSKTMLRIAVGSSFVSSWLLFAIVMLDLPDALKLVGMFLVAAPTAVIMANSTALATSLMRERSGSVSAEMGFAQALMGAVMSPLVGLAANPAVGMVTGMVVCSAVALAGMLYSTARHPA</sequence>
<evidence type="ECO:0000256" key="8">
    <source>
        <dbReference type="ARBA" id="ARBA00023136"/>
    </source>
</evidence>
<evidence type="ECO:0000256" key="7">
    <source>
        <dbReference type="ARBA" id="ARBA00022989"/>
    </source>
</evidence>
<dbReference type="Pfam" id="PF07690">
    <property type="entry name" value="MFS_1"/>
    <property type="match status" value="1"/>
</dbReference>
<keyword evidence="7 9" id="KW-1133">Transmembrane helix</keyword>
<feature type="transmembrane region" description="Helical" evidence="9">
    <location>
        <begin position="236"/>
        <end position="258"/>
    </location>
</feature>
<dbReference type="PANTHER" id="PTHR23502">
    <property type="entry name" value="MAJOR FACILITATOR SUPERFAMILY"/>
    <property type="match status" value="1"/>
</dbReference>
<feature type="transmembrane region" description="Helical" evidence="9">
    <location>
        <begin position="205"/>
        <end position="230"/>
    </location>
</feature>
<feature type="transmembrane region" description="Helical" evidence="9">
    <location>
        <begin position="270"/>
        <end position="292"/>
    </location>
</feature>
<evidence type="ECO:0000256" key="1">
    <source>
        <dbReference type="ARBA" id="ARBA00004651"/>
    </source>
</evidence>
<proteinExistence type="inferred from homology"/>
<dbReference type="Gene3D" id="1.20.1720.10">
    <property type="entry name" value="Multidrug resistance protein D"/>
    <property type="match status" value="1"/>
</dbReference>
<name>A0A4P7QI15_9CORY</name>
<evidence type="ECO:0000259" key="10">
    <source>
        <dbReference type="PROSITE" id="PS50850"/>
    </source>
</evidence>
<feature type="transmembrane region" description="Helical" evidence="9">
    <location>
        <begin position="123"/>
        <end position="142"/>
    </location>
</feature>
<feature type="transmembrane region" description="Helical" evidence="9">
    <location>
        <begin position="304"/>
        <end position="325"/>
    </location>
</feature>
<reference evidence="11 12" key="1">
    <citation type="submission" date="2019-04" db="EMBL/GenBank/DDBJ databases">
        <title>Corynebacterium endometrii sp. nov., isolated from the uterus of a cow with endometritis.</title>
        <authorList>
            <person name="Ballas P."/>
            <person name="Ruckert C."/>
            <person name="Wagener K."/>
            <person name="Drillich M."/>
            <person name="Kaempfer P."/>
            <person name="Busse H.-J."/>
            <person name="Ehling-Schulz M."/>
        </authorList>
    </citation>
    <scope>NUCLEOTIDE SEQUENCE [LARGE SCALE GENOMIC DNA]</scope>
    <source>
        <strain evidence="11 12">LMM-1653</strain>
    </source>
</reference>
<dbReference type="InterPro" id="IPR011701">
    <property type="entry name" value="MFS"/>
</dbReference>
<dbReference type="InterPro" id="IPR036259">
    <property type="entry name" value="MFS_trans_sf"/>
</dbReference>
<dbReference type="InterPro" id="IPR005829">
    <property type="entry name" value="Sugar_transporter_CS"/>
</dbReference>
<keyword evidence="5" id="KW-1003">Cell membrane</keyword>
<dbReference type="AlphaFoldDB" id="A0A4P7QI15"/>
<keyword evidence="6 9" id="KW-0812">Transmembrane</keyword>
<dbReference type="GO" id="GO:0005886">
    <property type="term" value="C:plasma membrane"/>
    <property type="evidence" value="ECO:0007669"/>
    <property type="project" value="UniProtKB-SubCell"/>
</dbReference>
<dbReference type="SUPFAM" id="SSF103473">
    <property type="entry name" value="MFS general substrate transporter"/>
    <property type="match status" value="1"/>
</dbReference>
<protein>
    <submittedName>
        <fullName evidence="11">Bicyclomycin resistance protein</fullName>
    </submittedName>
</protein>
<dbReference type="NCBIfam" id="TIGR00710">
    <property type="entry name" value="efflux_Bcr_CflA"/>
    <property type="match status" value="1"/>
</dbReference>
<accession>A0A4P7QI15</accession>
<dbReference type="InterPro" id="IPR004812">
    <property type="entry name" value="Efflux_drug-R_Bcr/CmlA"/>
</dbReference>
<evidence type="ECO:0000256" key="4">
    <source>
        <dbReference type="ARBA" id="ARBA00022448"/>
    </source>
</evidence>
<evidence type="ECO:0000256" key="3">
    <source>
        <dbReference type="ARBA" id="ARBA00007520"/>
    </source>
</evidence>
<dbReference type="PROSITE" id="PS00216">
    <property type="entry name" value="SUGAR_TRANSPORT_1"/>
    <property type="match status" value="1"/>
</dbReference>
<keyword evidence="4" id="KW-0813">Transport</keyword>
<gene>
    <name evidence="11" type="primary">bcr</name>
    <name evidence="11" type="ORF">CENDO_10155</name>
</gene>
<dbReference type="EMBL" id="CP039247">
    <property type="protein sequence ID" value="QCB29285.1"/>
    <property type="molecule type" value="Genomic_DNA"/>
</dbReference>
<evidence type="ECO:0000256" key="2">
    <source>
        <dbReference type="ARBA" id="ARBA00006236"/>
    </source>
</evidence>
<evidence type="ECO:0000313" key="11">
    <source>
        <dbReference type="EMBL" id="QCB29285.1"/>
    </source>
</evidence>
<keyword evidence="8 9" id="KW-0472">Membrane</keyword>
<feature type="transmembrane region" description="Helical" evidence="9">
    <location>
        <begin position="361"/>
        <end position="381"/>
    </location>
</feature>
<dbReference type="GO" id="GO:0042910">
    <property type="term" value="F:xenobiotic transmembrane transporter activity"/>
    <property type="evidence" value="ECO:0007669"/>
    <property type="project" value="InterPro"/>
</dbReference>
<dbReference type="PROSITE" id="PS50850">
    <property type="entry name" value="MFS"/>
    <property type="match status" value="1"/>
</dbReference>
<feature type="transmembrane region" description="Helical" evidence="9">
    <location>
        <begin position="154"/>
        <end position="173"/>
    </location>
</feature>
<evidence type="ECO:0000256" key="9">
    <source>
        <dbReference type="SAM" id="Phobius"/>
    </source>
</evidence>
<comment type="similarity">
    <text evidence="2">Belongs to the major facilitator superfamily. Bcr/CmlA family.</text>
</comment>
<dbReference type="PANTHER" id="PTHR23502:SF132">
    <property type="entry name" value="POLYAMINE TRANSPORTER 2-RELATED"/>
    <property type="match status" value="1"/>
</dbReference>
<feature type="domain" description="Major facilitator superfamily (MFS) profile" evidence="10">
    <location>
        <begin position="1"/>
        <end position="385"/>
    </location>
</feature>
<dbReference type="KEGG" id="cee:CENDO_10155"/>
<feature type="transmembrane region" description="Helical" evidence="9">
    <location>
        <begin position="65"/>
        <end position="84"/>
    </location>
</feature>
<dbReference type="InterPro" id="IPR001958">
    <property type="entry name" value="Tet-R_TetA/multi-R_MdtG-like"/>
</dbReference>
<dbReference type="Proteomes" id="UP000296352">
    <property type="component" value="Chromosome"/>
</dbReference>
<keyword evidence="12" id="KW-1185">Reference proteome</keyword>
<dbReference type="CDD" id="cd17320">
    <property type="entry name" value="MFS_MdfA_MDR_like"/>
    <property type="match status" value="1"/>
</dbReference>
<evidence type="ECO:0000256" key="5">
    <source>
        <dbReference type="ARBA" id="ARBA00022475"/>
    </source>
</evidence>